<evidence type="ECO:0000313" key="2">
    <source>
        <dbReference type="Proteomes" id="UP000499080"/>
    </source>
</evidence>
<name>A0A4Y2JDP7_ARAVE</name>
<proteinExistence type="predicted"/>
<sequence>MNLTISDVSESKNTIFGITFVCPPENAKTHKWEDEIWYVVFTPKSQILSKVDEIRQRETSLCPSACAITQKRNELDRLMIDGSSAYSLLTGIVDEWILCKISSKG</sequence>
<dbReference type="EMBL" id="BGPR01003377">
    <property type="protein sequence ID" value="GBM87372.1"/>
    <property type="molecule type" value="Genomic_DNA"/>
</dbReference>
<reference evidence="1 2" key="1">
    <citation type="journal article" date="2019" name="Sci. Rep.">
        <title>Orb-weaving spider Araneus ventricosus genome elucidates the spidroin gene catalogue.</title>
        <authorList>
            <person name="Kono N."/>
            <person name="Nakamura H."/>
            <person name="Ohtoshi R."/>
            <person name="Moran D.A.P."/>
            <person name="Shinohara A."/>
            <person name="Yoshida Y."/>
            <person name="Fujiwara M."/>
            <person name="Mori M."/>
            <person name="Tomita M."/>
            <person name="Arakawa K."/>
        </authorList>
    </citation>
    <scope>NUCLEOTIDE SEQUENCE [LARGE SCALE GENOMIC DNA]</scope>
</reference>
<gene>
    <name evidence="1" type="ORF">AVEN_137721_1</name>
</gene>
<comment type="caution">
    <text evidence="1">The sequence shown here is derived from an EMBL/GenBank/DDBJ whole genome shotgun (WGS) entry which is preliminary data.</text>
</comment>
<protein>
    <submittedName>
        <fullName evidence="1">Uncharacterized protein</fullName>
    </submittedName>
</protein>
<keyword evidence="2" id="KW-1185">Reference proteome</keyword>
<evidence type="ECO:0000313" key="1">
    <source>
        <dbReference type="EMBL" id="GBM87372.1"/>
    </source>
</evidence>
<organism evidence="1 2">
    <name type="scientific">Araneus ventricosus</name>
    <name type="common">Orbweaver spider</name>
    <name type="synonym">Epeira ventricosa</name>
    <dbReference type="NCBI Taxonomy" id="182803"/>
    <lineage>
        <taxon>Eukaryota</taxon>
        <taxon>Metazoa</taxon>
        <taxon>Ecdysozoa</taxon>
        <taxon>Arthropoda</taxon>
        <taxon>Chelicerata</taxon>
        <taxon>Arachnida</taxon>
        <taxon>Araneae</taxon>
        <taxon>Araneomorphae</taxon>
        <taxon>Entelegynae</taxon>
        <taxon>Araneoidea</taxon>
        <taxon>Araneidae</taxon>
        <taxon>Araneus</taxon>
    </lineage>
</organism>
<accession>A0A4Y2JDP7</accession>
<dbReference type="Proteomes" id="UP000499080">
    <property type="component" value="Unassembled WGS sequence"/>
</dbReference>
<dbReference type="AlphaFoldDB" id="A0A4Y2JDP7"/>